<evidence type="ECO:0000256" key="12">
    <source>
        <dbReference type="HAMAP-Rule" id="MF_00278"/>
    </source>
</evidence>
<dbReference type="PROSITE" id="PS51273">
    <property type="entry name" value="GATASE_TYPE_1"/>
    <property type="match status" value="1"/>
</dbReference>
<evidence type="ECO:0000256" key="3">
    <source>
        <dbReference type="ARBA" id="ARBA00011152"/>
    </source>
</evidence>
<keyword evidence="6 12" id="KW-0378">Hydrolase</keyword>
<dbReference type="InterPro" id="IPR010139">
    <property type="entry name" value="Imidazole-glycPsynth_HisH"/>
</dbReference>
<dbReference type="EC" id="4.3.2.10" evidence="12"/>
<dbReference type="PANTHER" id="PTHR42701">
    <property type="entry name" value="IMIDAZOLE GLYCEROL PHOSPHATE SYNTHASE SUBUNIT HISH"/>
    <property type="match status" value="1"/>
</dbReference>
<dbReference type="GO" id="GO:0000107">
    <property type="term" value="F:imidazoleglycerol-phosphate synthase activity"/>
    <property type="evidence" value="ECO:0007669"/>
    <property type="project" value="UniProtKB-UniRule"/>
</dbReference>
<comment type="function">
    <text evidence="12">IGPS catalyzes the conversion of PRFAR and glutamine to IGP, AICAR and glutamate. The HisH subunit catalyzes the hydrolysis of glutamine to glutamate and ammonia as part of the synthesis of IGP and AICAR. The resulting ammonia molecule is channeled to the active site of HisF.</text>
</comment>
<dbReference type="STRING" id="1798513.A3A40_03410"/>
<evidence type="ECO:0000259" key="14">
    <source>
        <dbReference type="Pfam" id="PF00117"/>
    </source>
</evidence>
<dbReference type="EC" id="3.5.1.2" evidence="12"/>
<evidence type="ECO:0000256" key="6">
    <source>
        <dbReference type="ARBA" id="ARBA00022801"/>
    </source>
</evidence>
<dbReference type="UniPathway" id="UPA00031">
    <property type="reaction ID" value="UER00010"/>
</dbReference>
<proteinExistence type="inferred from homology"/>
<dbReference type="Gene3D" id="3.40.50.880">
    <property type="match status" value="1"/>
</dbReference>
<keyword evidence="7 12" id="KW-0315">Glutamine amidotransferase</keyword>
<dbReference type="GO" id="GO:0016829">
    <property type="term" value="F:lyase activity"/>
    <property type="evidence" value="ECO:0007669"/>
    <property type="project" value="UniProtKB-KW"/>
</dbReference>
<dbReference type="PIRSF" id="PIRSF000495">
    <property type="entry name" value="Amidotransf_hisH"/>
    <property type="match status" value="1"/>
</dbReference>
<keyword evidence="9 12" id="KW-0456">Lyase</keyword>
<evidence type="ECO:0000256" key="10">
    <source>
        <dbReference type="ARBA" id="ARBA00047838"/>
    </source>
</evidence>
<evidence type="ECO:0000256" key="1">
    <source>
        <dbReference type="ARBA" id="ARBA00004496"/>
    </source>
</evidence>
<dbReference type="GO" id="GO:0005737">
    <property type="term" value="C:cytoplasm"/>
    <property type="evidence" value="ECO:0007669"/>
    <property type="project" value="UniProtKB-SubCell"/>
</dbReference>
<evidence type="ECO:0000256" key="7">
    <source>
        <dbReference type="ARBA" id="ARBA00022962"/>
    </source>
</evidence>
<name>A0A1F6EJ53_9BACT</name>
<dbReference type="EMBL" id="MFMA01000046">
    <property type="protein sequence ID" value="OGG73683.1"/>
    <property type="molecule type" value="Genomic_DNA"/>
</dbReference>
<organism evidence="15 16">
    <name type="scientific">Candidatus Kaiserbacteria bacterium RIFCSPLOWO2_01_FULL_54_20</name>
    <dbReference type="NCBI Taxonomy" id="1798513"/>
    <lineage>
        <taxon>Bacteria</taxon>
        <taxon>Candidatus Kaiseribacteriota</taxon>
    </lineage>
</organism>
<evidence type="ECO:0000313" key="15">
    <source>
        <dbReference type="EMBL" id="OGG73683.1"/>
    </source>
</evidence>
<keyword evidence="8 12" id="KW-0368">Histidine biosynthesis</keyword>
<dbReference type="FunFam" id="3.40.50.880:FF:000009">
    <property type="entry name" value="Imidazole glycerol phosphate synthase subunit HisH"/>
    <property type="match status" value="1"/>
</dbReference>
<feature type="active site" description="Nucleophile" evidence="12 13">
    <location>
        <position position="77"/>
    </location>
</feature>
<dbReference type="AlphaFoldDB" id="A0A1F6EJ53"/>
<protein>
    <recommendedName>
        <fullName evidence="12">Imidazole glycerol phosphate synthase subunit HisH</fullName>
        <ecNumber evidence="12">4.3.2.10</ecNumber>
    </recommendedName>
    <alternativeName>
        <fullName evidence="12">IGP synthase glutaminase subunit</fullName>
        <ecNumber evidence="12">3.5.1.2</ecNumber>
    </alternativeName>
    <alternativeName>
        <fullName evidence="12">IGP synthase subunit HisH</fullName>
    </alternativeName>
    <alternativeName>
        <fullName evidence="12">ImGP synthase subunit HisH</fullName>
        <shortName evidence="12">IGPS subunit HisH</shortName>
    </alternativeName>
</protein>
<evidence type="ECO:0000256" key="5">
    <source>
        <dbReference type="ARBA" id="ARBA00022605"/>
    </source>
</evidence>
<dbReference type="SUPFAM" id="SSF52317">
    <property type="entry name" value="Class I glutamine amidotransferase-like"/>
    <property type="match status" value="1"/>
</dbReference>
<dbReference type="InterPro" id="IPR017926">
    <property type="entry name" value="GATASE"/>
</dbReference>
<evidence type="ECO:0000313" key="16">
    <source>
        <dbReference type="Proteomes" id="UP000178427"/>
    </source>
</evidence>
<reference evidence="15 16" key="1">
    <citation type="journal article" date="2016" name="Nat. Commun.">
        <title>Thousands of microbial genomes shed light on interconnected biogeochemical processes in an aquifer system.</title>
        <authorList>
            <person name="Anantharaman K."/>
            <person name="Brown C.T."/>
            <person name="Hug L.A."/>
            <person name="Sharon I."/>
            <person name="Castelle C.J."/>
            <person name="Probst A.J."/>
            <person name="Thomas B.C."/>
            <person name="Singh A."/>
            <person name="Wilkins M.J."/>
            <person name="Karaoz U."/>
            <person name="Brodie E.L."/>
            <person name="Williams K.H."/>
            <person name="Hubbard S.S."/>
            <person name="Banfield J.F."/>
        </authorList>
    </citation>
    <scope>NUCLEOTIDE SEQUENCE [LARGE SCALE GENOMIC DNA]</scope>
</reference>
<feature type="active site" evidence="12 13">
    <location>
        <position position="179"/>
    </location>
</feature>
<dbReference type="PANTHER" id="PTHR42701:SF1">
    <property type="entry name" value="IMIDAZOLE GLYCEROL PHOSPHATE SYNTHASE SUBUNIT HISH"/>
    <property type="match status" value="1"/>
</dbReference>
<feature type="domain" description="Glutamine amidotransferase" evidence="14">
    <location>
        <begin position="5"/>
        <end position="192"/>
    </location>
</feature>
<comment type="pathway">
    <text evidence="2 12">Amino-acid biosynthesis; L-histidine biosynthesis; L-histidine from 5-phospho-alpha-D-ribose 1-diphosphate: step 5/9.</text>
</comment>
<dbReference type="Pfam" id="PF00117">
    <property type="entry name" value="GATase"/>
    <property type="match status" value="1"/>
</dbReference>
<gene>
    <name evidence="12" type="primary">hisH</name>
    <name evidence="15" type="ORF">A3A40_03410</name>
</gene>
<evidence type="ECO:0000256" key="8">
    <source>
        <dbReference type="ARBA" id="ARBA00023102"/>
    </source>
</evidence>
<evidence type="ECO:0000256" key="2">
    <source>
        <dbReference type="ARBA" id="ARBA00005091"/>
    </source>
</evidence>
<keyword evidence="15" id="KW-0808">Transferase</keyword>
<feature type="active site" evidence="12 13">
    <location>
        <position position="177"/>
    </location>
</feature>
<keyword evidence="4 12" id="KW-0963">Cytoplasm</keyword>
<evidence type="ECO:0000256" key="11">
    <source>
        <dbReference type="ARBA" id="ARBA00049534"/>
    </source>
</evidence>
<dbReference type="InterPro" id="IPR029062">
    <property type="entry name" value="Class_I_gatase-like"/>
</dbReference>
<comment type="caution">
    <text evidence="15">The sequence shown here is derived from an EMBL/GenBank/DDBJ whole genome shotgun (WGS) entry which is preliminary data.</text>
</comment>
<comment type="subcellular location">
    <subcellularLocation>
        <location evidence="1 12">Cytoplasm</location>
    </subcellularLocation>
</comment>
<dbReference type="CDD" id="cd01748">
    <property type="entry name" value="GATase1_IGP_Synthase"/>
    <property type="match status" value="1"/>
</dbReference>
<dbReference type="HAMAP" id="MF_00278">
    <property type="entry name" value="HisH"/>
    <property type="match status" value="1"/>
</dbReference>
<dbReference type="GO" id="GO:0004359">
    <property type="term" value="F:glutaminase activity"/>
    <property type="evidence" value="ECO:0007669"/>
    <property type="project" value="UniProtKB-EC"/>
</dbReference>
<accession>A0A1F6EJ53</accession>
<sequence>MKVAIIDYGAGNVRSVGNALETLGVSYSVITKPGDLGNADKVIVPGVGAAGSAMAQLRESGFAAVLPGLTVPVLGICLGLQLFADSSEENETKCLSILPGRVRKFRTELKVPQMGWNAVAFLKDSPLTAGIPDGSFFYFVHSYYLDANSRYVIGKASYDAELAAVVQKDNFYGTQFHPEKSGILGLKLLSNFCELC</sequence>
<keyword evidence="5 12" id="KW-0028">Amino-acid biosynthesis</keyword>
<dbReference type="Proteomes" id="UP000178427">
    <property type="component" value="Unassembled WGS sequence"/>
</dbReference>
<evidence type="ECO:0000256" key="13">
    <source>
        <dbReference type="PIRSR" id="PIRSR000495-1"/>
    </source>
</evidence>
<dbReference type="GO" id="GO:0000105">
    <property type="term" value="P:L-histidine biosynthetic process"/>
    <property type="evidence" value="ECO:0007669"/>
    <property type="project" value="UniProtKB-UniRule"/>
</dbReference>
<comment type="subunit">
    <text evidence="3 12">Heterodimer of HisH and HisF.</text>
</comment>
<dbReference type="NCBIfam" id="TIGR01855">
    <property type="entry name" value="IMP_synth_hisH"/>
    <property type="match status" value="1"/>
</dbReference>
<comment type="catalytic activity">
    <reaction evidence="11 12">
        <text>L-glutamine + H2O = L-glutamate + NH4(+)</text>
        <dbReference type="Rhea" id="RHEA:15889"/>
        <dbReference type="ChEBI" id="CHEBI:15377"/>
        <dbReference type="ChEBI" id="CHEBI:28938"/>
        <dbReference type="ChEBI" id="CHEBI:29985"/>
        <dbReference type="ChEBI" id="CHEBI:58359"/>
        <dbReference type="EC" id="3.5.1.2"/>
    </reaction>
</comment>
<evidence type="ECO:0000256" key="4">
    <source>
        <dbReference type="ARBA" id="ARBA00022490"/>
    </source>
</evidence>
<comment type="catalytic activity">
    <reaction evidence="10 12">
        <text>5-[(5-phospho-1-deoxy-D-ribulos-1-ylimino)methylamino]-1-(5-phospho-beta-D-ribosyl)imidazole-4-carboxamide + L-glutamine = D-erythro-1-(imidazol-4-yl)glycerol 3-phosphate + 5-amino-1-(5-phospho-beta-D-ribosyl)imidazole-4-carboxamide + L-glutamate + H(+)</text>
        <dbReference type="Rhea" id="RHEA:24793"/>
        <dbReference type="ChEBI" id="CHEBI:15378"/>
        <dbReference type="ChEBI" id="CHEBI:29985"/>
        <dbReference type="ChEBI" id="CHEBI:58278"/>
        <dbReference type="ChEBI" id="CHEBI:58359"/>
        <dbReference type="ChEBI" id="CHEBI:58475"/>
        <dbReference type="ChEBI" id="CHEBI:58525"/>
        <dbReference type="EC" id="4.3.2.10"/>
    </reaction>
</comment>
<evidence type="ECO:0000256" key="9">
    <source>
        <dbReference type="ARBA" id="ARBA00023239"/>
    </source>
</evidence>